<evidence type="ECO:0000259" key="2">
    <source>
        <dbReference type="PROSITE" id="PS50003"/>
    </source>
</evidence>
<feature type="region of interest" description="Disordered" evidence="1">
    <location>
        <begin position="774"/>
        <end position="794"/>
    </location>
</feature>
<sequence length="794" mass="90751">VITSSIGLQNGVKKAEEFLNIDGVTDMDFNTYFEIVKNNVLNSETKQHSTISSPFNDTIKTCWRVCNYERNHKSSSFTSEHGMLLWRLYNFLSETDADGKTLFPIELDPEEAVLLFRGFIDVTGQRSKEGVIETFLKETGDKTVTFSEMLNVFERDLVVGLSGKNISAGLHELFDTYISNVLIKGMMWKRGFKHKSWKERWLILTPAQLRYYVSQNEKVLKGTIVFDEECTIEVPPDRPTNKPNRFIIKTQKKPYDMSAHDIKIKNEWVSAITQALGRVGKDPNLQREEAIRRCCARKQRRDEATEAERRRREEEELSARRQQELDEEKRRRLETEARLAEETALREAEQARLRELEEIRRQLERLLEEERQAKKDEEIVRNLQSKLLEEEFERRAELERLQAQQAALLDAEREQKAALEGDRKLQEQLLAEARERLEQLDAERRMAAEKMKEAAEKLQRAEKDRKILEEKARLWRQPVGLARLITPSANPHITHRGVGAFCDRDFVRKGTEQAPSMSGDNGGVSRTDNENDGKEEKSNKVNELDDLVVSETDSPESTNKVNTIERSDSPEASFNSVSDSVTTGDKGVGGETECTNKKQEELVGKTHEDLVHIDNTEETRLEEHDVAVSPSEIHGVNDQSDSESDDESNCAHVQEQGTDSLEQDLESGDNESNETKTEQRDGEIHDIHSVDTVEDQTTEEIPEQINELAVDEKTKQTLDDEKQQTEYLFSDETEVVMNGNVISQEQSESNDDNTLGSNEQITCQADKTVVTCEKDSNSEKKLTNGNCNDISVTE</sequence>
<organism evidence="3 4">
    <name type="scientific">Mya arenaria</name>
    <name type="common">Soft-shell clam</name>
    <dbReference type="NCBI Taxonomy" id="6604"/>
    <lineage>
        <taxon>Eukaryota</taxon>
        <taxon>Metazoa</taxon>
        <taxon>Spiralia</taxon>
        <taxon>Lophotrochozoa</taxon>
        <taxon>Mollusca</taxon>
        <taxon>Bivalvia</taxon>
        <taxon>Autobranchia</taxon>
        <taxon>Heteroconchia</taxon>
        <taxon>Euheterodonta</taxon>
        <taxon>Imparidentia</taxon>
        <taxon>Neoheterodontei</taxon>
        <taxon>Myida</taxon>
        <taxon>Myoidea</taxon>
        <taxon>Myidae</taxon>
        <taxon>Mya</taxon>
    </lineage>
</organism>
<feature type="compositionally biased region" description="Polar residues" evidence="1">
    <location>
        <begin position="551"/>
        <end position="562"/>
    </location>
</feature>
<feature type="compositionally biased region" description="Acidic residues" evidence="1">
    <location>
        <begin position="661"/>
        <end position="672"/>
    </location>
</feature>
<feature type="compositionally biased region" description="Basic and acidic residues" evidence="1">
    <location>
        <begin position="527"/>
        <end position="543"/>
    </location>
</feature>
<keyword evidence="4" id="KW-1185">Reference proteome</keyword>
<evidence type="ECO:0000313" key="3">
    <source>
        <dbReference type="EMBL" id="WAR02414.1"/>
    </source>
</evidence>
<dbReference type="Gene3D" id="2.30.29.30">
    <property type="entry name" value="Pleckstrin-homology domain (PH domain)/Phosphotyrosine-binding domain (PTB)"/>
    <property type="match status" value="1"/>
</dbReference>
<dbReference type="SUPFAM" id="SSF50729">
    <property type="entry name" value="PH domain-like"/>
    <property type="match status" value="1"/>
</dbReference>
<feature type="region of interest" description="Disordered" evidence="1">
    <location>
        <begin position="302"/>
        <end position="331"/>
    </location>
</feature>
<dbReference type="PANTHER" id="PTHR14383">
    <property type="entry name" value="SWAP-70 RECOMBINASE"/>
    <property type="match status" value="1"/>
</dbReference>
<gene>
    <name evidence="3" type="ORF">MAR_008972</name>
</gene>
<feature type="compositionally biased region" description="Acidic residues" evidence="1">
    <location>
        <begin position="692"/>
        <end position="702"/>
    </location>
</feature>
<dbReference type="EMBL" id="CP111015">
    <property type="protein sequence ID" value="WAR02414.1"/>
    <property type="molecule type" value="Genomic_DNA"/>
</dbReference>
<proteinExistence type="predicted"/>
<feature type="compositionally biased region" description="Basic and acidic residues" evidence="1">
    <location>
        <begin position="594"/>
        <end position="626"/>
    </location>
</feature>
<feature type="domain" description="PH" evidence="2">
    <location>
        <begin position="180"/>
        <end position="277"/>
    </location>
</feature>
<name>A0ABY7DZP7_MYAAR</name>
<feature type="compositionally biased region" description="Basic and acidic residues" evidence="1">
    <location>
        <begin position="673"/>
        <end position="691"/>
    </location>
</feature>
<feature type="non-terminal residue" evidence="3">
    <location>
        <position position="794"/>
    </location>
</feature>
<accession>A0ABY7DZP7</accession>
<dbReference type="Proteomes" id="UP001164746">
    <property type="component" value="Chromosome 4"/>
</dbReference>
<feature type="compositionally biased region" description="Polar residues" evidence="1">
    <location>
        <begin position="570"/>
        <end position="583"/>
    </location>
</feature>
<dbReference type="PROSITE" id="PS50003">
    <property type="entry name" value="PH_DOMAIN"/>
    <property type="match status" value="1"/>
</dbReference>
<dbReference type="InterPro" id="IPR011993">
    <property type="entry name" value="PH-like_dom_sf"/>
</dbReference>
<reference evidence="3" key="1">
    <citation type="submission" date="2022-11" db="EMBL/GenBank/DDBJ databases">
        <title>Centuries of genome instability and evolution in soft-shell clam transmissible cancer (bioRxiv).</title>
        <authorList>
            <person name="Hart S.F.M."/>
            <person name="Yonemitsu M.A."/>
            <person name="Giersch R.M."/>
            <person name="Beal B.F."/>
            <person name="Arriagada G."/>
            <person name="Davis B.W."/>
            <person name="Ostrander E.A."/>
            <person name="Goff S.P."/>
            <person name="Metzger M.J."/>
        </authorList>
    </citation>
    <scope>NUCLEOTIDE SEQUENCE</scope>
    <source>
        <strain evidence="3">MELC-2E11</strain>
        <tissue evidence="3">Siphon/mantle</tissue>
    </source>
</reference>
<dbReference type="InterPro" id="IPR001849">
    <property type="entry name" value="PH_domain"/>
</dbReference>
<evidence type="ECO:0000256" key="1">
    <source>
        <dbReference type="SAM" id="MobiDB-lite"/>
    </source>
</evidence>
<dbReference type="SMART" id="SM00233">
    <property type="entry name" value="PH"/>
    <property type="match status" value="1"/>
</dbReference>
<dbReference type="Pfam" id="PF00169">
    <property type="entry name" value="PH"/>
    <property type="match status" value="1"/>
</dbReference>
<dbReference type="PANTHER" id="PTHR14383:SF5">
    <property type="entry name" value="RUN DOMAIN-CONTAINING PROTEIN"/>
    <property type="match status" value="1"/>
</dbReference>
<feature type="region of interest" description="Disordered" evidence="1">
    <location>
        <begin position="511"/>
        <end position="718"/>
    </location>
</feature>
<protein>
    <submittedName>
        <fullName evidence="3">SWP70-like protein</fullName>
    </submittedName>
</protein>
<feature type="compositionally biased region" description="Polar residues" evidence="1">
    <location>
        <begin position="783"/>
        <end position="794"/>
    </location>
</feature>
<evidence type="ECO:0000313" key="4">
    <source>
        <dbReference type="Proteomes" id="UP001164746"/>
    </source>
</evidence>